<dbReference type="Pfam" id="PF04218">
    <property type="entry name" value="CENP-B_N"/>
    <property type="match status" value="1"/>
</dbReference>
<keyword evidence="3" id="KW-1185">Reference proteome</keyword>
<feature type="domain" description="HTH psq-type" evidence="1">
    <location>
        <begin position="5"/>
        <end position="40"/>
    </location>
</feature>
<dbReference type="RefSeq" id="WP_248552014.1">
    <property type="nucleotide sequence ID" value="NZ_JALPRK010000009.1"/>
</dbReference>
<dbReference type="EMBL" id="JALPRK010000009">
    <property type="protein sequence ID" value="MCK8487935.1"/>
    <property type="molecule type" value="Genomic_DNA"/>
</dbReference>
<dbReference type="Proteomes" id="UP001139534">
    <property type="component" value="Unassembled WGS sequence"/>
</dbReference>
<gene>
    <name evidence="2" type="ORF">M0651_12200</name>
</gene>
<sequence length="48" mass="5412">MPIKELTDVEKLAIVQEIEDGHIGINAVVRKFGFNKTTLKGEFYSFAN</sequence>
<comment type="caution">
    <text evidence="2">The sequence shown here is derived from an EMBL/GenBank/DDBJ whole genome shotgun (WGS) entry which is preliminary data.</text>
</comment>
<dbReference type="AlphaFoldDB" id="A0A9X1XYE1"/>
<dbReference type="InterPro" id="IPR007889">
    <property type="entry name" value="HTH_Psq"/>
</dbReference>
<evidence type="ECO:0000313" key="3">
    <source>
        <dbReference type="Proteomes" id="UP001139534"/>
    </source>
</evidence>
<reference evidence="2" key="1">
    <citation type="submission" date="2022-04" db="EMBL/GenBank/DDBJ databases">
        <authorList>
            <person name="Seo M.-J."/>
        </authorList>
    </citation>
    <scope>NUCLEOTIDE SEQUENCE</scope>
    <source>
        <strain evidence="2">MBLB2552</strain>
    </source>
</reference>
<dbReference type="GO" id="GO:0003677">
    <property type="term" value="F:DNA binding"/>
    <property type="evidence" value="ECO:0007669"/>
    <property type="project" value="InterPro"/>
</dbReference>
<protein>
    <recommendedName>
        <fullName evidence="1">HTH psq-type domain-containing protein</fullName>
    </recommendedName>
</protein>
<accession>A0A9X1XYE1</accession>
<evidence type="ECO:0000259" key="1">
    <source>
        <dbReference type="Pfam" id="PF04218"/>
    </source>
</evidence>
<organism evidence="2 3">
    <name type="scientific">Paenibacillus mellifer</name>
    <dbReference type="NCBI Taxonomy" id="2937794"/>
    <lineage>
        <taxon>Bacteria</taxon>
        <taxon>Bacillati</taxon>
        <taxon>Bacillota</taxon>
        <taxon>Bacilli</taxon>
        <taxon>Bacillales</taxon>
        <taxon>Paenibacillaceae</taxon>
        <taxon>Paenibacillus</taxon>
    </lineage>
</organism>
<name>A0A9X1XYE1_9BACL</name>
<evidence type="ECO:0000313" key="2">
    <source>
        <dbReference type="EMBL" id="MCK8487935.1"/>
    </source>
</evidence>
<proteinExistence type="predicted"/>